<evidence type="ECO:0000313" key="2">
    <source>
        <dbReference type="Proteomes" id="UP000292082"/>
    </source>
</evidence>
<dbReference type="Proteomes" id="UP000292082">
    <property type="component" value="Unassembled WGS sequence"/>
</dbReference>
<proteinExistence type="predicted"/>
<keyword evidence="2" id="KW-1185">Reference proteome</keyword>
<name>A0A4Q9QCF5_9APHY</name>
<reference evidence="1 2" key="1">
    <citation type="submission" date="2019-01" db="EMBL/GenBank/DDBJ databases">
        <title>Draft genome sequences of three monokaryotic isolates of the white-rot basidiomycete fungus Dichomitus squalens.</title>
        <authorList>
            <consortium name="DOE Joint Genome Institute"/>
            <person name="Lopez S.C."/>
            <person name="Andreopoulos B."/>
            <person name="Pangilinan J."/>
            <person name="Lipzen A."/>
            <person name="Riley R."/>
            <person name="Ahrendt S."/>
            <person name="Ng V."/>
            <person name="Barry K."/>
            <person name="Daum C."/>
            <person name="Grigoriev I.V."/>
            <person name="Hilden K.S."/>
            <person name="Makela M.R."/>
            <person name="de Vries R.P."/>
        </authorList>
    </citation>
    <scope>NUCLEOTIDE SEQUENCE [LARGE SCALE GENOMIC DNA]</scope>
    <source>
        <strain evidence="1 2">CBS 464.89</strain>
    </source>
</reference>
<dbReference type="AlphaFoldDB" id="A0A4Q9QCF5"/>
<protein>
    <submittedName>
        <fullName evidence="1">Uncharacterized protein</fullName>
    </submittedName>
</protein>
<sequence length="170" mass="18645">MGRTWGRAHCQARRGRRTRRLPRQRLVVVVVKCRVVAVSSSKPGLPRRLSALPLRIPSSSLLAALTPTSLTGHLDLVCPRLSLYVLDYSANKLHGIHTAHLLDDAGLLSTRQPGTRGPSKHSSPGYIATQHLLNKTNDPSQQAFNLGRNSIVGDPYLQAKSTSLMHEYVS</sequence>
<gene>
    <name evidence="1" type="ORF">BD310DRAFT_2385</name>
</gene>
<accession>A0A4Q9QCF5</accession>
<dbReference type="EMBL" id="ML145084">
    <property type="protein sequence ID" value="TBU65305.1"/>
    <property type="molecule type" value="Genomic_DNA"/>
</dbReference>
<organism evidence="1 2">
    <name type="scientific">Dichomitus squalens</name>
    <dbReference type="NCBI Taxonomy" id="114155"/>
    <lineage>
        <taxon>Eukaryota</taxon>
        <taxon>Fungi</taxon>
        <taxon>Dikarya</taxon>
        <taxon>Basidiomycota</taxon>
        <taxon>Agaricomycotina</taxon>
        <taxon>Agaricomycetes</taxon>
        <taxon>Polyporales</taxon>
        <taxon>Polyporaceae</taxon>
        <taxon>Dichomitus</taxon>
    </lineage>
</organism>
<evidence type="ECO:0000313" key="1">
    <source>
        <dbReference type="EMBL" id="TBU65305.1"/>
    </source>
</evidence>